<dbReference type="PROSITE" id="PS50889">
    <property type="entry name" value="S4"/>
    <property type="match status" value="1"/>
</dbReference>
<dbReference type="InterPro" id="IPR036986">
    <property type="entry name" value="S4_RNA-bd_sf"/>
</dbReference>
<evidence type="ECO:0000313" key="7">
    <source>
        <dbReference type="EMBL" id="PKY88224.1"/>
    </source>
</evidence>
<dbReference type="CDD" id="cd00165">
    <property type="entry name" value="S4"/>
    <property type="match status" value="1"/>
</dbReference>
<dbReference type="Pfam" id="PF00849">
    <property type="entry name" value="PseudoU_synth_2"/>
    <property type="match status" value="1"/>
</dbReference>
<evidence type="ECO:0000259" key="6">
    <source>
        <dbReference type="SMART" id="SM00363"/>
    </source>
</evidence>
<dbReference type="InterPro" id="IPR018496">
    <property type="entry name" value="PsdUridine_synth_RsuA/RluB_CS"/>
</dbReference>
<dbReference type="NCBIfam" id="TIGR00093">
    <property type="entry name" value="pseudouridine synthase"/>
    <property type="match status" value="1"/>
</dbReference>
<dbReference type="OrthoDB" id="9807213at2"/>
<dbReference type="AlphaFoldDB" id="A0A2I1JXW9"/>
<protein>
    <recommendedName>
        <fullName evidence="5">Pseudouridine synthase</fullName>
        <ecNumber evidence="5">5.4.99.-</ecNumber>
    </recommendedName>
</protein>
<keyword evidence="3 5" id="KW-0413">Isomerase</keyword>
<dbReference type="InterPro" id="IPR050343">
    <property type="entry name" value="RsuA_PseudoU_synthase"/>
</dbReference>
<dbReference type="SUPFAM" id="SSF55120">
    <property type="entry name" value="Pseudouridine synthase"/>
    <property type="match status" value="1"/>
</dbReference>
<evidence type="ECO:0000256" key="1">
    <source>
        <dbReference type="ARBA" id="ARBA00008348"/>
    </source>
</evidence>
<dbReference type="FunFam" id="3.30.70.1560:FF:000001">
    <property type="entry name" value="Pseudouridine synthase"/>
    <property type="match status" value="1"/>
</dbReference>
<dbReference type="GO" id="GO:0120159">
    <property type="term" value="F:rRNA pseudouridine synthase activity"/>
    <property type="evidence" value="ECO:0007669"/>
    <property type="project" value="UniProtKB-ARBA"/>
</dbReference>
<dbReference type="InterPro" id="IPR020103">
    <property type="entry name" value="PsdUridine_synth_cat_dom_sf"/>
</dbReference>
<dbReference type="Gene3D" id="3.30.70.580">
    <property type="entry name" value="Pseudouridine synthase I, catalytic domain, N-terminal subdomain"/>
    <property type="match status" value="1"/>
</dbReference>
<evidence type="ECO:0000256" key="3">
    <source>
        <dbReference type="ARBA" id="ARBA00023235"/>
    </source>
</evidence>
<gene>
    <name evidence="7" type="ORF">CYJ57_05940</name>
</gene>
<name>A0A2I1JXW9_9LACT</name>
<dbReference type="RefSeq" id="WP_006701329.1">
    <property type="nucleotide sequence ID" value="NZ_PKHE01000015.1"/>
</dbReference>
<evidence type="ECO:0000256" key="5">
    <source>
        <dbReference type="RuleBase" id="RU003887"/>
    </source>
</evidence>
<feature type="domain" description="RNA-binding S4" evidence="6">
    <location>
        <begin position="2"/>
        <end position="61"/>
    </location>
</feature>
<dbReference type="Proteomes" id="UP000234384">
    <property type="component" value="Unassembled WGS sequence"/>
</dbReference>
<comment type="similarity">
    <text evidence="1 5">Belongs to the pseudouridine synthase RsuA family.</text>
</comment>
<dbReference type="Pfam" id="PF01479">
    <property type="entry name" value="S4"/>
    <property type="match status" value="1"/>
</dbReference>
<comment type="caution">
    <text evidence="7">The sequence shown here is derived from an EMBL/GenBank/DDBJ whole genome shotgun (WGS) entry which is preliminary data.</text>
</comment>
<dbReference type="Gene3D" id="3.10.290.10">
    <property type="entry name" value="RNA-binding S4 domain"/>
    <property type="match status" value="1"/>
</dbReference>
<dbReference type="SMART" id="SM00363">
    <property type="entry name" value="S4"/>
    <property type="match status" value="1"/>
</dbReference>
<dbReference type="CDD" id="cd02870">
    <property type="entry name" value="PseudoU_synth_RsuA_like"/>
    <property type="match status" value="1"/>
</dbReference>
<proteinExistence type="inferred from homology"/>
<accession>A0A2I1JXW9</accession>
<dbReference type="FunFam" id="3.10.290.10:FF:000003">
    <property type="entry name" value="Pseudouridine synthase"/>
    <property type="match status" value="1"/>
</dbReference>
<dbReference type="Gene3D" id="3.30.70.1560">
    <property type="entry name" value="Alpha-L RNA-binding motif"/>
    <property type="match status" value="1"/>
</dbReference>
<evidence type="ECO:0000256" key="4">
    <source>
        <dbReference type="PROSITE-ProRule" id="PRU00182"/>
    </source>
</evidence>
<evidence type="ECO:0000256" key="2">
    <source>
        <dbReference type="ARBA" id="ARBA00022884"/>
    </source>
</evidence>
<dbReference type="PROSITE" id="PS01149">
    <property type="entry name" value="PSI_RSU"/>
    <property type="match status" value="1"/>
</dbReference>
<dbReference type="PANTHER" id="PTHR47683:SF2">
    <property type="entry name" value="RNA-BINDING S4 DOMAIN-CONTAINING PROTEIN"/>
    <property type="match status" value="1"/>
</dbReference>
<dbReference type="InterPro" id="IPR002942">
    <property type="entry name" value="S4_RNA-bd"/>
</dbReference>
<dbReference type="EMBL" id="PKHE01000015">
    <property type="protein sequence ID" value="PKY88224.1"/>
    <property type="molecule type" value="Genomic_DNA"/>
</dbReference>
<evidence type="ECO:0000313" key="8">
    <source>
        <dbReference type="Proteomes" id="UP000234384"/>
    </source>
</evidence>
<dbReference type="InterPro" id="IPR042092">
    <property type="entry name" value="PsdUridine_s_RsuA/RluB/E/F_cat"/>
</dbReference>
<dbReference type="InterPro" id="IPR020094">
    <property type="entry name" value="TruA/RsuA/RluB/E/F_N"/>
</dbReference>
<dbReference type="InterPro" id="IPR006145">
    <property type="entry name" value="PsdUridine_synth_RsuA/RluA"/>
</dbReference>
<dbReference type="InterPro" id="IPR000748">
    <property type="entry name" value="PsdUridine_synth_RsuA/RluB/E/F"/>
</dbReference>
<dbReference type="GO" id="GO:0005829">
    <property type="term" value="C:cytosol"/>
    <property type="evidence" value="ECO:0007669"/>
    <property type="project" value="UniProtKB-ARBA"/>
</dbReference>
<dbReference type="SUPFAM" id="SSF55174">
    <property type="entry name" value="Alpha-L RNA-binding motif"/>
    <property type="match status" value="1"/>
</dbReference>
<dbReference type="GO" id="GO:0003723">
    <property type="term" value="F:RNA binding"/>
    <property type="evidence" value="ECO:0007669"/>
    <property type="project" value="UniProtKB-KW"/>
</dbReference>
<dbReference type="FunFam" id="3.30.70.580:FF:000005">
    <property type="entry name" value="Pseudouridine synthase"/>
    <property type="match status" value="1"/>
</dbReference>
<organism evidence="7 8">
    <name type="scientific">Falseniella ignava</name>
    <dbReference type="NCBI Taxonomy" id="137730"/>
    <lineage>
        <taxon>Bacteria</taxon>
        <taxon>Bacillati</taxon>
        <taxon>Bacillota</taxon>
        <taxon>Bacilli</taxon>
        <taxon>Lactobacillales</taxon>
        <taxon>Aerococcaceae</taxon>
        <taxon>Falseniella</taxon>
    </lineage>
</organism>
<keyword evidence="2 4" id="KW-0694">RNA-binding</keyword>
<dbReference type="PANTHER" id="PTHR47683">
    <property type="entry name" value="PSEUDOURIDINE SYNTHASE FAMILY PROTEIN-RELATED"/>
    <property type="match status" value="1"/>
</dbReference>
<dbReference type="GO" id="GO:0000455">
    <property type="term" value="P:enzyme-directed rRNA pseudouridine synthesis"/>
    <property type="evidence" value="ECO:0007669"/>
    <property type="project" value="UniProtKB-ARBA"/>
</dbReference>
<dbReference type="EC" id="5.4.99.-" evidence="5"/>
<reference evidence="7 8" key="1">
    <citation type="submission" date="2017-12" db="EMBL/GenBank/DDBJ databases">
        <title>Phylogenetic diversity of female urinary microbiome.</title>
        <authorList>
            <person name="Thomas-White K."/>
            <person name="Wolfe A.J."/>
        </authorList>
    </citation>
    <scope>NUCLEOTIDE SEQUENCE [LARGE SCALE GENOMIC DNA]</scope>
    <source>
        <strain evidence="7 8">UMB0898</strain>
    </source>
</reference>
<sequence length="246" mass="28237">MERLQKVMAHSGVASRRKCENLIEQGRVKVNGQVVTELGTKVSPSDFIEVDGKVIFKEDYRYILLHKPAGVITSTADEKDRQVITDLLPEIEERIYPIGRLDYDTTGLILLTNDGEFANLMMHPKYEISKEYEALVEGIIENDQLNLLRRGVDLDGVKTSPAKARLLNKKPRQQTSRVRLEIHEGWNHQVKRMFEVVGHPVQRLKRVKISFLELGKLEPGMWRELSAFEVDKLKKIAFSAQDDIMN</sequence>